<sequence>MARYVAVTYPKDLTINIVVLMRWAKTARKIQRVTDVLDQYPCIMENMALSITSPSVFEADPAEAAIHEWPFVVPSVLVTFMQAAIETY</sequence>
<accession>A0A833T519</accession>
<dbReference type="Proteomes" id="UP000704712">
    <property type="component" value="Unassembled WGS sequence"/>
</dbReference>
<evidence type="ECO:0000313" key="1">
    <source>
        <dbReference type="EMBL" id="KAF4033926.1"/>
    </source>
</evidence>
<name>A0A833T519_PHYIN</name>
<reference evidence="1" key="1">
    <citation type="submission" date="2020-04" db="EMBL/GenBank/DDBJ databases">
        <title>Hybrid Assembly of Korean Phytophthora infestans isolates.</title>
        <authorList>
            <person name="Prokchorchik M."/>
            <person name="Lee Y."/>
            <person name="Seo J."/>
            <person name="Cho J.-H."/>
            <person name="Park Y.-E."/>
            <person name="Jang D.-C."/>
            <person name="Im J.-S."/>
            <person name="Choi J.-G."/>
            <person name="Park H.-J."/>
            <person name="Lee G.-B."/>
            <person name="Lee Y.-G."/>
            <person name="Hong S.-Y."/>
            <person name="Cho K."/>
            <person name="Sohn K.H."/>
        </authorList>
    </citation>
    <scope>NUCLEOTIDE SEQUENCE</scope>
    <source>
        <strain evidence="1">KR_1_A1</strain>
        <strain evidence="2">KR_2_A2</strain>
    </source>
</reference>
<protein>
    <submittedName>
        <fullName evidence="1">Uncharacterized protein</fullName>
    </submittedName>
</protein>
<dbReference type="EMBL" id="JAACNO010000863">
    <property type="protein sequence ID" value="KAF4144361.1"/>
    <property type="molecule type" value="Genomic_DNA"/>
</dbReference>
<comment type="caution">
    <text evidence="1">The sequence shown here is derived from an EMBL/GenBank/DDBJ whole genome shotgun (WGS) entry which is preliminary data.</text>
</comment>
<organism evidence="1 3">
    <name type="scientific">Phytophthora infestans</name>
    <name type="common">Potato late blight agent</name>
    <name type="synonym">Botrytis infestans</name>
    <dbReference type="NCBI Taxonomy" id="4787"/>
    <lineage>
        <taxon>Eukaryota</taxon>
        <taxon>Sar</taxon>
        <taxon>Stramenopiles</taxon>
        <taxon>Oomycota</taxon>
        <taxon>Peronosporomycetes</taxon>
        <taxon>Peronosporales</taxon>
        <taxon>Peronosporaceae</taxon>
        <taxon>Phytophthora</taxon>
    </lineage>
</organism>
<dbReference type="AlphaFoldDB" id="A0A833T519"/>
<dbReference type="Proteomes" id="UP000602510">
    <property type="component" value="Unassembled WGS sequence"/>
</dbReference>
<evidence type="ECO:0000313" key="3">
    <source>
        <dbReference type="Proteomes" id="UP000602510"/>
    </source>
</evidence>
<dbReference type="EMBL" id="WSZM01000399">
    <property type="protein sequence ID" value="KAF4033926.1"/>
    <property type="molecule type" value="Genomic_DNA"/>
</dbReference>
<evidence type="ECO:0000313" key="2">
    <source>
        <dbReference type="EMBL" id="KAF4144361.1"/>
    </source>
</evidence>
<keyword evidence="3" id="KW-1185">Reference proteome</keyword>
<proteinExistence type="predicted"/>
<gene>
    <name evidence="1" type="ORF">GN244_ATG14135</name>
    <name evidence="2" type="ORF">GN958_ATG06455</name>
</gene>